<organism evidence="1 2">
    <name type="scientific">Sparassis crispa</name>
    <dbReference type="NCBI Taxonomy" id="139825"/>
    <lineage>
        <taxon>Eukaryota</taxon>
        <taxon>Fungi</taxon>
        <taxon>Dikarya</taxon>
        <taxon>Basidiomycota</taxon>
        <taxon>Agaricomycotina</taxon>
        <taxon>Agaricomycetes</taxon>
        <taxon>Polyporales</taxon>
        <taxon>Sparassidaceae</taxon>
        <taxon>Sparassis</taxon>
    </lineage>
</organism>
<name>A0A401G5L2_9APHY</name>
<keyword evidence="1" id="KW-0456">Lyase</keyword>
<dbReference type="OrthoDB" id="64220at2759"/>
<dbReference type="GO" id="GO:0016829">
    <property type="term" value="F:lyase activity"/>
    <property type="evidence" value="ECO:0007669"/>
    <property type="project" value="UniProtKB-KW"/>
</dbReference>
<dbReference type="AlphaFoldDB" id="A0A401G5L2"/>
<reference evidence="1 2" key="1">
    <citation type="journal article" date="2018" name="Sci. Rep.">
        <title>Genome sequence of the cauliflower mushroom Sparassis crispa (Hanabiratake) and its association with beneficial usage.</title>
        <authorList>
            <person name="Kiyama R."/>
            <person name="Furutani Y."/>
            <person name="Kawaguchi K."/>
            <person name="Nakanishi T."/>
        </authorList>
    </citation>
    <scope>NUCLEOTIDE SEQUENCE [LARGE SCALE GENOMIC DNA]</scope>
</reference>
<dbReference type="SUPFAM" id="SSF56752">
    <property type="entry name" value="D-aminoacid aminotransferase-like PLP-dependent enzymes"/>
    <property type="match status" value="1"/>
</dbReference>
<dbReference type="InParanoid" id="A0A401G5L2"/>
<gene>
    <name evidence="1" type="ORF">SCP_0103190</name>
</gene>
<comment type="caution">
    <text evidence="1">The sequence shown here is derived from an EMBL/GenBank/DDBJ whole genome shotgun (WGS) entry which is preliminary data.</text>
</comment>
<dbReference type="Proteomes" id="UP000287166">
    <property type="component" value="Unassembled WGS sequence"/>
</dbReference>
<evidence type="ECO:0000313" key="2">
    <source>
        <dbReference type="Proteomes" id="UP000287166"/>
    </source>
</evidence>
<dbReference type="EMBL" id="BFAD01000001">
    <property type="protein sequence ID" value="GBE77444.1"/>
    <property type="molecule type" value="Genomic_DNA"/>
</dbReference>
<dbReference type="InterPro" id="IPR043132">
    <property type="entry name" value="BCAT-like_C"/>
</dbReference>
<dbReference type="Gene3D" id="3.20.10.10">
    <property type="entry name" value="D-amino Acid Aminotransferase, subunit A, domain 2"/>
    <property type="match status" value="1"/>
</dbReference>
<evidence type="ECO:0000313" key="1">
    <source>
        <dbReference type="EMBL" id="GBE77444.1"/>
    </source>
</evidence>
<dbReference type="RefSeq" id="XP_027608357.1">
    <property type="nucleotide sequence ID" value="XM_027752556.1"/>
</dbReference>
<accession>A0A401G5L2</accession>
<dbReference type="Gene3D" id="3.30.470.10">
    <property type="match status" value="1"/>
</dbReference>
<protein>
    <submittedName>
        <fullName evidence="1">Aminodeoxychorismate lyase</fullName>
    </submittedName>
</protein>
<dbReference type="InterPro" id="IPR036038">
    <property type="entry name" value="Aminotransferase-like"/>
</dbReference>
<keyword evidence="2" id="KW-1185">Reference proteome</keyword>
<dbReference type="InterPro" id="IPR043131">
    <property type="entry name" value="BCAT-like_N"/>
</dbReference>
<proteinExistence type="predicted"/>
<dbReference type="FunCoup" id="A0A401G5L2">
    <property type="interactions" value="87"/>
</dbReference>
<dbReference type="InterPro" id="IPR001544">
    <property type="entry name" value="Aminotrans_IV"/>
</dbReference>
<sequence>MSPDFDLLSSIRYDHSLRDLQWNTLANGGIQSPYLLLRYHLDRLLDAAEQHGWQFLRFITHDSLKIACDDAVRDASSDLAVPSSTFKIRIIVTRAGVLKASAAPVPPLPSLDPGCASLEAVIHDPLPSIFEPLLTICLDTEPTPSSVFTRTKTTHRPHYSAARNRLGVPPLPSPSTKDVLLYNPSGELTETSIRNIAFLRGSPARWVTPHSSTGCLCGVMRRWLLEQGRIVEASEGELRLGNLVDGEYVLTFNGVEGCRLGRINMV</sequence>
<dbReference type="GeneID" id="38774361"/>
<dbReference type="STRING" id="139825.A0A401G5L2"/>
<dbReference type="Pfam" id="PF01063">
    <property type="entry name" value="Aminotran_4"/>
    <property type="match status" value="1"/>
</dbReference>